<dbReference type="GO" id="GO:0003677">
    <property type="term" value="F:DNA binding"/>
    <property type="evidence" value="ECO:0007669"/>
    <property type="project" value="InterPro"/>
</dbReference>
<keyword evidence="3" id="KW-0731">Sigma factor</keyword>
<dbReference type="Pfam" id="PF08281">
    <property type="entry name" value="Sigma70_r4_2"/>
    <property type="match status" value="1"/>
</dbReference>
<sequence>MDAEFYLVSMDDLNSIFIRQINEKQEKAFHELFLRFFNYLVVYAMRRVQRRDVAEDIVQEVFVNVWEGDKEFNSYVGFRAFLYNAVANRCMDYLKHQVVEDRYAAAVMKEEHEWDELDMAEEEMYRELHLVVQELPERSRAVFELHLEGKKNEEIAQLLALSVLTVKSYKKNAMQYLRKRLGDAHFLLLVGKFF</sequence>
<dbReference type="InterPro" id="IPR013324">
    <property type="entry name" value="RNA_pol_sigma_r3/r4-like"/>
</dbReference>
<evidence type="ECO:0000256" key="2">
    <source>
        <dbReference type="ARBA" id="ARBA00023015"/>
    </source>
</evidence>
<dbReference type="AlphaFoldDB" id="A0A7X6BJ55"/>
<organism evidence="6 7">
    <name type="scientific">Butyricimonas paravirosa</name>
    <dbReference type="NCBI Taxonomy" id="1472417"/>
    <lineage>
        <taxon>Bacteria</taxon>
        <taxon>Pseudomonadati</taxon>
        <taxon>Bacteroidota</taxon>
        <taxon>Bacteroidia</taxon>
        <taxon>Bacteroidales</taxon>
        <taxon>Odoribacteraceae</taxon>
        <taxon>Butyricimonas</taxon>
    </lineage>
</organism>
<name>A0A7X6BJ55_9BACT</name>
<dbReference type="NCBIfam" id="TIGR02937">
    <property type="entry name" value="sigma70-ECF"/>
    <property type="match status" value="1"/>
</dbReference>
<evidence type="ECO:0000256" key="4">
    <source>
        <dbReference type="ARBA" id="ARBA00023163"/>
    </source>
</evidence>
<evidence type="ECO:0000313" key="6">
    <source>
        <dbReference type="EMBL" id="NJC17696.1"/>
    </source>
</evidence>
<dbReference type="Pfam" id="PF04542">
    <property type="entry name" value="Sigma70_r2"/>
    <property type="match status" value="1"/>
</dbReference>
<dbReference type="EMBL" id="JAATLI010000004">
    <property type="protein sequence ID" value="NJC17696.1"/>
    <property type="molecule type" value="Genomic_DNA"/>
</dbReference>
<dbReference type="InterPro" id="IPR013325">
    <property type="entry name" value="RNA_pol_sigma_r2"/>
</dbReference>
<evidence type="ECO:0000256" key="1">
    <source>
        <dbReference type="ARBA" id="ARBA00010641"/>
    </source>
</evidence>
<dbReference type="InterPro" id="IPR000792">
    <property type="entry name" value="Tscrpt_reg_LuxR_C"/>
</dbReference>
<feature type="domain" description="HTH luxR-type" evidence="5">
    <location>
        <begin position="132"/>
        <end position="187"/>
    </location>
</feature>
<accession>A0A7X6BJ55</accession>
<dbReference type="InterPro" id="IPR014284">
    <property type="entry name" value="RNA_pol_sigma-70_dom"/>
</dbReference>
<dbReference type="PANTHER" id="PTHR43133:SF46">
    <property type="entry name" value="RNA POLYMERASE SIGMA-70 FACTOR ECF SUBFAMILY"/>
    <property type="match status" value="1"/>
</dbReference>
<dbReference type="GO" id="GO:0016987">
    <property type="term" value="F:sigma factor activity"/>
    <property type="evidence" value="ECO:0007669"/>
    <property type="project" value="UniProtKB-KW"/>
</dbReference>
<dbReference type="Gene3D" id="1.10.10.10">
    <property type="entry name" value="Winged helix-like DNA-binding domain superfamily/Winged helix DNA-binding domain"/>
    <property type="match status" value="1"/>
</dbReference>
<dbReference type="NCBIfam" id="TIGR02985">
    <property type="entry name" value="Sig70_bacteroi1"/>
    <property type="match status" value="1"/>
</dbReference>
<dbReference type="SMART" id="SM00421">
    <property type="entry name" value="HTH_LUXR"/>
    <property type="match status" value="1"/>
</dbReference>
<evidence type="ECO:0000313" key="7">
    <source>
        <dbReference type="Proteomes" id="UP000576368"/>
    </source>
</evidence>
<evidence type="ECO:0000259" key="5">
    <source>
        <dbReference type="SMART" id="SM00421"/>
    </source>
</evidence>
<dbReference type="RefSeq" id="WP_229782391.1">
    <property type="nucleotide sequence ID" value="NZ_BMPA01000004.1"/>
</dbReference>
<dbReference type="Gene3D" id="1.10.1740.10">
    <property type="match status" value="1"/>
</dbReference>
<keyword evidence="4" id="KW-0804">Transcription</keyword>
<gene>
    <name evidence="6" type="ORF">GGR15_001311</name>
</gene>
<dbReference type="PRINTS" id="PR00038">
    <property type="entry name" value="HTHLUXR"/>
</dbReference>
<comment type="caution">
    <text evidence="6">The sequence shown here is derived from an EMBL/GenBank/DDBJ whole genome shotgun (WGS) entry which is preliminary data.</text>
</comment>
<dbReference type="InterPro" id="IPR014327">
    <property type="entry name" value="RNA_pol_sigma70_bacteroid"/>
</dbReference>
<dbReference type="GeneID" id="86892531"/>
<comment type="similarity">
    <text evidence="1">Belongs to the sigma-70 factor family. ECF subfamily.</text>
</comment>
<dbReference type="PANTHER" id="PTHR43133">
    <property type="entry name" value="RNA POLYMERASE ECF-TYPE SIGMA FACTO"/>
    <property type="match status" value="1"/>
</dbReference>
<evidence type="ECO:0000256" key="3">
    <source>
        <dbReference type="ARBA" id="ARBA00023082"/>
    </source>
</evidence>
<proteinExistence type="inferred from homology"/>
<dbReference type="SUPFAM" id="SSF88946">
    <property type="entry name" value="Sigma2 domain of RNA polymerase sigma factors"/>
    <property type="match status" value="1"/>
</dbReference>
<keyword evidence="2" id="KW-0805">Transcription regulation</keyword>
<reference evidence="6 7" key="1">
    <citation type="submission" date="2020-03" db="EMBL/GenBank/DDBJ databases">
        <title>Genomic Encyclopedia of Type Strains, Phase IV (KMG-IV): sequencing the most valuable type-strain genomes for metagenomic binning, comparative biology and taxonomic classification.</title>
        <authorList>
            <person name="Goeker M."/>
        </authorList>
    </citation>
    <scope>NUCLEOTIDE SEQUENCE [LARGE SCALE GENOMIC DNA]</scope>
    <source>
        <strain evidence="6 7">DSM 105722</strain>
    </source>
</reference>
<dbReference type="InterPro" id="IPR039425">
    <property type="entry name" value="RNA_pol_sigma-70-like"/>
</dbReference>
<dbReference type="InterPro" id="IPR007627">
    <property type="entry name" value="RNA_pol_sigma70_r2"/>
</dbReference>
<dbReference type="SUPFAM" id="SSF88659">
    <property type="entry name" value="Sigma3 and sigma4 domains of RNA polymerase sigma factors"/>
    <property type="match status" value="1"/>
</dbReference>
<protein>
    <submittedName>
        <fullName evidence="6">RNA polymerase sigma-70 factor (ECF subfamily)</fullName>
    </submittedName>
</protein>
<dbReference type="Proteomes" id="UP000576368">
    <property type="component" value="Unassembled WGS sequence"/>
</dbReference>
<dbReference type="InterPro" id="IPR013249">
    <property type="entry name" value="RNA_pol_sigma70_r4_t2"/>
</dbReference>
<dbReference type="GO" id="GO:0006352">
    <property type="term" value="P:DNA-templated transcription initiation"/>
    <property type="evidence" value="ECO:0007669"/>
    <property type="project" value="InterPro"/>
</dbReference>
<dbReference type="InterPro" id="IPR036388">
    <property type="entry name" value="WH-like_DNA-bd_sf"/>
</dbReference>